<protein>
    <submittedName>
        <fullName evidence="6">Thiol-disulfide isomerase/thioredoxin</fullName>
    </submittedName>
</protein>
<accession>A0ABR6KFW5</accession>
<dbReference type="PROSITE" id="PS51352">
    <property type="entry name" value="THIOREDOXIN_2"/>
    <property type="match status" value="1"/>
</dbReference>
<proteinExistence type="predicted"/>
<keyword evidence="4" id="KW-0676">Redox-active center</keyword>
<dbReference type="Pfam" id="PF14289">
    <property type="entry name" value="DUF4369"/>
    <property type="match status" value="1"/>
</dbReference>
<name>A0ABR6KFW5_9BACT</name>
<dbReference type="PANTHER" id="PTHR42852:SF6">
    <property type="entry name" value="THIOL:DISULFIDE INTERCHANGE PROTEIN DSBE"/>
    <property type="match status" value="1"/>
</dbReference>
<dbReference type="InterPro" id="IPR025380">
    <property type="entry name" value="DUF4369"/>
</dbReference>
<dbReference type="InterPro" id="IPR000866">
    <property type="entry name" value="AhpC/TSA"/>
</dbReference>
<keyword evidence="7" id="KW-1185">Reference proteome</keyword>
<evidence type="ECO:0000256" key="2">
    <source>
        <dbReference type="ARBA" id="ARBA00022748"/>
    </source>
</evidence>
<sequence>MKTNFLFTMLTGLLLFTACSEKPATTYTINGTIPDNSLDGKMIYIYNRDNNNLNIDSTVVTGTTFTFTGKMDTAAYCRIDASREYYVNFILENGTINLDLSKPVSPSGSPLNDEIARFFAAQDSMSDLIDSKRQEFMKQTEDKEERMKLQKDFFQNEWKPAYLAMLDGFFDRNLNNPIGGMALNYMDGYLSTDQIKAKLSLLSEPVRNTPSMQERLQRFDALEKTAEGKPFTDFTIETEDGNKVSLSDYVGKGKYTLVDFWASWCGPCRAETPVLAEVYNQYKNKGLEVLGVAVWDSPENTKKAIEELKITWPQILNAGEKPTKLYGINGIPHIILFGPDGTIIARDLRGDGLKAKVKEVIETK</sequence>
<dbReference type="CDD" id="cd02966">
    <property type="entry name" value="TlpA_like_family"/>
    <property type="match status" value="1"/>
</dbReference>
<dbReference type="Proteomes" id="UP000533637">
    <property type="component" value="Unassembled WGS sequence"/>
</dbReference>
<gene>
    <name evidence="6" type="ORF">GGQ57_000276</name>
</gene>
<evidence type="ECO:0000256" key="1">
    <source>
        <dbReference type="ARBA" id="ARBA00004196"/>
    </source>
</evidence>
<dbReference type="PROSITE" id="PS00194">
    <property type="entry name" value="THIOREDOXIN_1"/>
    <property type="match status" value="1"/>
</dbReference>
<evidence type="ECO:0000313" key="7">
    <source>
        <dbReference type="Proteomes" id="UP000533637"/>
    </source>
</evidence>
<reference evidence="6 7" key="1">
    <citation type="submission" date="2020-08" db="EMBL/GenBank/DDBJ databases">
        <title>Genomic Encyclopedia of Type Strains, Phase IV (KMG-IV): sequencing the most valuable type-strain genomes for metagenomic binning, comparative biology and taxonomic classification.</title>
        <authorList>
            <person name="Goeker M."/>
        </authorList>
    </citation>
    <scope>NUCLEOTIDE SEQUENCE [LARGE SCALE GENOMIC DNA]</scope>
    <source>
        <strain evidence="6 7">DSM 102983</strain>
    </source>
</reference>
<organism evidence="6 7">
    <name type="scientific">Parabacteroides faecis</name>
    <dbReference type="NCBI Taxonomy" id="1217282"/>
    <lineage>
        <taxon>Bacteria</taxon>
        <taxon>Pseudomonadati</taxon>
        <taxon>Bacteroidota</taxon>
        <taxon>Bacteroidia</taxon>
        <taxon>Bacteroidales</taxon>
        <taxon>Tannerellaceae</taxon>
        <taxon>Parabacteroides</taxon>
    </lineage>
</organism>
<dbReference type="GO" id="GO:0016853">
    <property type="term" value="F:isomerase activity"/>
    <property type="evidence" value="ECO:0007669"/>
    <property type="project" value="UniProtKB-KW"/>
</dbReference>
<dbReference type="InterPro" id="IPR036249">
    <property type="entry name" value="Thioredoxin-like_sf"/>
</dbReference>
<keyword evidence="2" id="KW-0201">Cytochrome c-type biogenesis</keyword>
<feature type="domain" description="Thioredoxin" evidence="5">
    <location>
        <begin position="225"/>
        <end position="364"/>
    </location>
</feature>
<dbReference type="EMBL" id="JACHOC010000001">
    <property type="protein sequence ID" value="MBB4620402.1"/>
    <property type="molecule type" value="Genomic_DNA"/>
</dbReference>
<dbReference type="SUPFAM" id="SSF52833">
    <property type="entry name" value="Thioredoxin-like"/>
    <property type="match status" value="1"/>
</dbReference>
<keyword evidence="3" id="KW-1015">Disulfide bond</keyword>
<evidence type="ECO:0000259" key="5">
    <source>
        <dbReference type="PROSITE" id="PS51352"/>
    </source>
</evidence>
<dbReference type="Gene3D" id="3.40.30.10">
    <property type="entry name" value="Glutaredoxin"/>
    <property type="match status" value="1"/>
</dbReference>
<dbReference type="PROSITE" id="PS51257">
    <property type="entry name" value="PROKAR_LIPOPROTEIN"/>
    <property type="match status" value="1"/>
</dbReference>
<dbReference type="Pfam" id="PF00578">
    <property type="entry name" value="AhpC-TSA"/>
    <property type="match status" value="1"/>
</dbReference>
<dbReference type="InterPro" id="IPR050553">
    <property type="entry name" value="Thioredoxin_ResA/DsbE_sf"/>
</dbReference>
<dbReference type="PANTHER" id="PTHR42852">
    <property type="entry name" value="THIOL:DISULFIDE INTERCHANGE PROTEIN DSBE"/>
    <property type="match status" value="1"/>
</dbReference>
<dbReference type="InterPro" id="IPR017937">
    <property type="entry name" value="Thioredoxin_CS"/>
</dbReference>
<dbReference type="InterPro" id="IPR013766">
    <property type="entry name" value="Thioredoxin_domain"/>
</dbReference>
<comment type="caution">
    <text evidence="6">The sequence shown here is derived from an EMBL/GenBank/DDBJ whole genome shotgun (WGS) entry which is preliminary data.</text>
</comment>
<evidence type="ECO:0000313" key="6">
    <source>
        <dbReference type="EMBL" id="MBB4620402.1"/>
    </source>
</evidence>
<keyword evidence="6" id="KW-0413">Isomerase</keyword>
<evidence type="ECO:0000256" key="4">
    <source>
        <dbReference type="ARBA" id="ARBA00023284"/>
    </source>
</evidence>
<evidence type="ECO:0000256" key="3">
    <source>
        <dbReference type="ARBA" id="ARBA00023157"/>
    </source>
</evidence>
<comment type="subcellular location">
    <subcellularLocation>
        <location evidence="1">Cell envelope</location>
    </subcellularLocation>
</comment>
<dbReference type="RefSeq" id="WP_122373737.1">
    <property type="nucleotide sequence ID" value="NZ_BMPB01000006.1"/>
</dbReference>